<dbReference type="PROSITE" id="PS50076">
    <property type="entry name" value="DNAJ_2"/>
    <property type="match status" value="1"/>
</dbReference>
<dbReference type="FunFam" id="1.10.287.110:FF:000096">
    <property type="entry name" value="DnaJ domain protein"/>
    <property type="match status" value="1"/>
</dbReference>
<dbReference type="InterPro" id="IPR009060">
    <property type="entry name" value="UBA-like_sf"/>
</dbReference>
<evidence type="ECO:0000256" key="4">
    <source>
        <dbReference type="ARBA" id="ARBA00022824"/>
    </source>
</evidence>
<evidence type="ECO:0000256" key="6">
    <source>
        <dbReference type="ARBA" id="ARBA00023136"/>
    </source>
</evidence>
<feature type="region of interest" description="Disordered" evidence="10">
    <location>
        <begin position="89"/>
        <end position="159"/>
    </location>
</feature>
<feature type="compositionally biased region" description="Low complexity" evidence="10">
    <location>
        <begin position="981"/>
        <end position="991"/>
    </location>
</feature>
<dbReference type="Gene3D" id="1.10.287.110">
    <property type="entry name" value="DnaJ domain"/>
    <property type="match status" value="1"/>
</dbReference>
<dbReference type="EMBL" id="JAANBB010000211">
    <property type="protein sequence ID" value="KAF7546507.1"/>
    <property type="molecule type" value="Genomic_DNA"/>
</dbReference>
<comment type="subcellular location">
    <subcellularLocation>
        <location evidence="7">Endomembrane system</location>
        <topology evidence="7">Single-pass membrane protein</topology>
    </subcellularLocation>
    <subcellularLocation>
        <location evidence="1">Endoplasmic reticulum membrane</location>
    </subcellularLocation>
</comment>
<feature type="compositionally biased region" description="Basic and acidic residues" evidence="10">
    <location>
        <begin position="677"/>
        <end position="698"/>
    </location>
</feature>
<sequence>MSNEQISLPYLVGILVVFGLTIRYLFFGGPAPQQPARSPEAVLRSREIAVDRIQQMFPQAERRSILWDLQRNGGNIQNTTERILAGRLDTPPITFQPPPPPGGSTSAATAPRQPPKPAQPDLITRYNLMGKVGTEEPTEDDKKGKAWSSNRDERHASLQRRRDEMILAARRRMEAKIAVEKAAHWRPLERSHDSTCHDAAEAAEPTARHRAKSTWALGVLSELGGRRGRADVEELHCGQLLALKLALRDFGSLTIPLAFSFPLLPSPPSHPAPVIRHQIRLDSLDLTSFCCPQTTAPIPDSRTTIETTNLTSGFQTEASHTQDRAEAKPYPRFGPPPFKPGPAPLSPENQLAGLAFKYTALVKGIRHTPKPSTAMGPPRDYYADLELPASADDQEIKKQFRKLALKYHPDRNPGREQEVNTKFQIIQAAHEILSDPEQKSKYDATRTRSRYPTASGVKGNPWANAGDAFPPPPRRNQPNRTQPNRTQPSRPAPSGAQRWQDRFSQGVPPTAKQYATADQEAKKYAAKAFDNMRKGPPQANSKPAEKPRPTPPPPPPRTESARQRAQASFGSRRAGYHPRSATHGDEPAFASSNYNSRPAPERFAQDGPNSGQPSSTPMPDPLSQFRDRDNSADTRQSTPYSNHGGEKTNPSDGVPLGRTRSTREPNQHDSSSPDIETPTRQRSFTDRPKGSNDEEPKWDFPGMGNLPPKVPGYAGVDARPKAPLKKTRTGQKPSSTAAPNGSTAQPPNAPTVETQQCDWELVNLTPFERQQRQLLAQLIKNASSGGSTEKRKHKDQNAVRPIFSNRANKASNSFNIPVNDDTFAQTSPERHTFSRSNTDDINTSFVDDQDAESWQFSAGGSEQGSPTKPRPESGNRTGHRSPTKRPTVNRTDTSSVPSESGTSEPGFNPDGWNNDFTNPIHARQPKETETCQAPGIPTVADDSSSDEEEELPWRGRKPQGGPVAAESPQAMDIDSPPAGPAAPEATAAAAAVPPPPPSFNPAQLPNGARNIHVEPSRPEWRPGNVEGVNGEAKPAESTKKEFNPNAVGSEDSEEFQASLADLKNVAPFTHQDSGLKSFTELKDNLPFESKPSVHIPIKPPQPTSLVFPTPPIAPNLPPVAINGMKPNVASWEKYVKEFEIYLQSWDGFNASVVDHFSTRKHNIATMRLSQGYSFLEARDEVAIQEYFNWLRQDSEVRKRWITVCEEHELRFREFMAFRMKMKQLAPLP</sequence>
<dbReference type="InterPro" id="IPR018253">
    <property type="entry name" value="DnaJ_domain_CS"/>
</dbReference>
<dbReference type="Pfam" id="PF02845">
    <property type="entry name" value="CUE"/>
    <property type="match status" value="1"/>
</dbReference>
<evidence type="ECO:0000313" key="15">
    <source>
        <dbReference type="Proteomes" id="UP000722485"/>
    </source>
</evidence>
<evidence type="ECO:0000256" key="3">
    <source>
        <dbReference type="ARBA" id="ARBA00022786"/>
    </source>
</evidence>
<feature type="compositionally biased region" description="Basic and acidic residues" evidence="10">
    <location>
        <begin position="432"/>
        <end position="446"/>
    </location>
</feature>
<evidence type="ECO:0000256" key="2">
    <source>
        <dbReference type="ARBA" id="ARBA00022692"/>
    </source>
</evidence>
<dbReference type="SUPFAM" id="SSF46934">
    <property type="entry name" value="UBA-like"/>
    <property type="match status" value="1"/>
</dbReference>
<dbReference type="Proteomes" id="UP000722485">
    <property type="component" value="Unassembled WGS sequence"/>
</dbReference>
<feature type="compositionally biased region" description="Polar residues" evidence="10">
    <location>
        <begin position="730"/>
        <end position="752"/>
    </location>
</feature>
<dbReference type="PRINTS" id="PR00625">
    <property type="entry name" value="JDOMAIN"/>
</dbReference>
<dbReference type="InterPro" id="IPR001623">
    <property type="entry name" value="DnaJ_domain"/>
</dbReference>
<protein>
    <recommendedName>
        <fullName evidence="9">Coupling of ubiquitin conjugation to ER degradation protein 1</fullName>
    </recommendedName>
</protein>
<feature type="region of interest" description="Disordered" evidence="10">
    <location>
        <begin position="430"/>
        <end position="752"/>
    </location>
</feature>
<feature type="region of interest" description="Disordered" evidence="10">
    <location>
        <begin position="782"/>
        <end position="844"/>
    </location>
</feature>
<feature type="compositionally biased region" description="Polar residues" evidence="10">
    <location>
        <begin position="607"/>
        <end position="617"/>
    </location>
</feature>
<evidence type="ECO:0000256" key="1">
    <source>
        <dbReference type="ARBA" id="ARBA00004586"/>
    </source>
</evidence>
<evidence type="ECO:0000256" key="7">
    <source>
        <dbReference type="ARBA" id="ARBA00037847"/>
    </source>
</evidence>
<feature type="region of interest" description="Disordered" evidence="10">
    <location>
        <begin position="856"/>
        <end position="1048"/>
    </location>
</feature>
<keyword evidence="6 11" id="KW-0472">Membrane</keyword>
<organism evidence="14 15">
    <name type="scientific">Cylindrodendrum hubeiense</name>
    <dbReference type="NCBI Taxonomy" id="595255"/>
    <lineage>
        <taxon>Eukaryota</taxon>
        <taxon>Fungi</taxon>
        <taxon>Dikarya</taxon>
        <taxon>Ascomycota</taxon>
        <taxon>Pezizomycotina</taxon>
        <taxon>Sordariomycetes</taxon>
        <taxon>Hypocreomycetidae</taxon>
        <taxon>Hypocreales</taxon>
        <taxon>Nectriaceae</taxon>
        <taxon>Cylindrodendrum</taxon>
    </lineage>
</organism>
<evidence type="ECO:0000256" key="8">
    <source>
        <dbReference type="ARBA" id="ARBA00061383"/>
    </source>
</evidence>
<evidence type="ECO:0000259" key="12">
    <source>
        <dbReference type="PROSITE" id="PS50076"/>
    </source>
</evidence>
<proteinExistence type="inferred from homology"/>
<keyword evidence="4" id="KW-0256">Endoplasmic reticulum</keyword>
<evidence type="ECO:0000256" key="10">
    <source>
        <dbReference type="SAM" id="MobiDB-lite"/>
    </source>
</evidence>
<comment type="similarity">
    <text evidence="8">Belongs to the CUE1 family.</text>
</comment>
<feature type="compositionally biased region" description="Basic and acidic residues" evidence="10">
    <location>
        <begin position="1011"/>
        <end position="1020"/>
    </location>
</feature>
<evidence type="ECO:0000256" key="11">
    <source>
        <dbReference type="SAM" id="Phobius"/>
    </source>
</evidence>
<keyword evidence="3" id="KW-0833">Ubl conjugation pathway</keyword>
<dbReference type="CDD" id="cd06257">
    <property type="entry name" value="DnaJ"/>
    <property type="match status" value="1"/>
</dbReference>
<dbReference type="InterPro" id="IPR003892">
    <property type="entry name" value="CUE"/>
</dbReference>
<evidence type="ECO:0000313" key="14">
    <source>
        <dbReference type="EMBL" id="KAF7546507.1"/>
    </source>
</evidence>
<comment type="caution">
    <text evidence="14">The sequence shown here is derived from an EMBL/GenBank/DDBJ whole genome shotgun (WGS) entry which is preliminary data.</text>
</comment>
<evidence type="ECO:0000256" key="5">
    <source>
        <dbReference type="ARBA" id="ARBA00022989"/>
    </source>
</evidence>
<feature type="compositionally biased region" description="Basic and acidic residues" evidence="10">
    <location>
        <begin position="140"/>
        <end position="159"/>
    </location>
</feature>
<keyword evidence="5 11" id="KW-1133">Transmembrane helix</keyword>
<feature type="compositionally biased region" description="Basic and acidic residues" evidence="10">
    <location>
        <begin position="1033"/>
        <end position="1042"/>
    </location>
</feature>
<accession>A0A9P5H243</accession>
<feature type="domain" description="CUE" evidence="13">
    <location>
        <begin position="45"/>
        <end position="88"/>
    </location>
</feature>
<dbReference type="SMART" id="SM00271">
    <property type="entry name" value="DnaJ"/>
    <property type="match status" value="1"/>
</dbReference>
<dbReference type="SMART" id="SM00546">
    <property type="entry name" value="CUE"/>
    <property type="match status" value="1"/>
</dbReference>
<feature type="domain" description="J" evidence="12">
    <location>
        <begin position="380"/>
        <end position="446"/>
    </location>
</feature>
<dbReference type="FunFam" id="1.10.8.10:FF:000050">
    <property type="entry name" value="Related to AMFR protein"/>
    <property type="match status" value="1"/>
</dbReference>
<keyword evidence="2 11" id="KW-0812">Transmembrane</keyword>
<feature type="compositionally biased region" description="Polar residues" evidence="10">
    <location>
        <begin position="805"/>
        <end position="827"/>
    </location>
</feature>
<dbReference type="SUPFAM" id="SSF46565">
    <property type="entry name" value="Chaperone J-domain"/>
    <property type="match status" value="1"/>
</dbReference>
<dbReference type="CDD" id="cd14424">
    <property type="entry name" value="CUE_Cue1p_like"/>
    <property type="match status" value="1"/>
</dbReference>
<feature type="compositionally biased region" description="Polar residues" evidence="10">
    <location>
        <begin position="834"/>
        <end position="844"/>
    </location>
</feature>
<reference evidence="14" key="1">
    <citation type="submission" date="2020-03" db="EMBL/GenBank/DDBJ databases">
        <title>Draft Genome Sequence of Cylindrodendrum hubeiense.</title>
        <authorList>
            <person name="Buettner E."/>
            <person name="Kellner H."/>
        </authorList>
    </citation>
    <scope>NUCLEOTIDE SEQUENCE</scope>
    <source>
        <strain evidence="14">IHI 201604</strain>
    </source>
</reference>
<dbReference type="InterPro" id="IPR036869">
    <property type="entry name" value="J_dom_sf"/>
</dbReference>
<keyword evidence="15" id="KW-1185">Reference proteome</keyword>
<dbReference type="AlphaFoldDB" id="A0A9P5H243"/>
<feature type="compositionally biased region" description="Polar residues" evidence="10">
    <location>
        <begin position="884"/>
        <end position="905"/>
    </location>
</feature>
<gene>
    <name evidence="14" type="ORF">G7Z17_g8392</name>
</gene>
<dbReference type="GO" id="GO:0005789">
    <property type="term" value="C:endoplasmic reticulum membrane"/>
    <property type="evidence" value="ECO:0007669"/>
    <property type="project" value="UniProtKB-SubCell"/>
</dbReference>
<feature type="transmembrane region" description="Helical" evidence="11">
    <location>
        <begin position="7"/>
        <end position="27"/>
    </location>
</feature>
<feature type="compositionally biased region" description="Polar residues" evidence="10">
    <location>
        <begin position="856"/>
        <end position="866"/>
    </location>
</feature>
<dbReference type="PROSITE" id="PS51140">
    <property type="entry name" value="CUE"/>
    <property type="match status" value="1"/>
</dbReference>
<feature type="compositionally biased region" description="Low complexity" evidence="10">
    <location>
        <begin position="476"/>
        <end position="488"/>
    </location>
</feature>
<evidence type="ECO:0000256" key="9">
    <source>
        <dbReference type="ARBA" id="ARBA00072899"/>
    </source>
</evidence>
<dbReference type="Pfam" id="PF00226">
    <property type="entry name" value="DnaJ"/>
    <property type="match status" value="1"/>
</dbReference>
<dbReference type="PROSITE" id="PS00636">
    <property type="entry name" value="DNAJ_1"/>
    <property type="match status" value="1"/>
</dbReference>
<dbReference type="InterPro" id="IPR050817">
    <property type="entry name" value="DjlA_DnaK_co-chaperone"/>
</dbReference>
<name>A0A9P5H243_9HYPO</name>
<dbReference type="PANTHER" id="PTHR24074">
    <property type="entry name" value="CO-CHAPERONE PROTEIN DJLA"/>
    <property type="match status" value="1"/>
</dbReference>
<dbReference type="OrthoDB" id="10250354at2759"/>
<dbReference type="Gene3D" id="1.10.8.10">
    <property type="entry name" value="DNA helicase RuvA subunit, C-terminal domain"/>
    <property type="match status" value="1"/>
</dbReference>
<evidence type="ECO:0000259" key="13">
    <source>
        <dbReference type="PROSITE" id="PS51140"/>
    </source>
</evidence>
<dbReference type="GO" id="GO:0043130">
    <property type="term" value="F:ubiquitin binding"/>
    <property type="evidence" value="ECO:0007669"/>
    <property type="project" value="InterPro"/>
</dbReference>